<dbReference type="PROSITE" id="PS00018">
    <property type="entry name" value="EF_HAND_1"/>
    <property type="match status" value="4"/>
</dbReference>
<dbReference type="RefSeq" id="XP_022090993.1">
    <property type="nucleotide sequence ID" value="XM_022235301.1"/>
</dbReference>
<evidence type="ECO:0000256" key="3">
    <source>
        <dbReference type="ARBA" id="ARBA00022837"/>
    </source>
</evidence>
<dbReference type="InterPro" id="IPR018247">
    <property type="entry name" value="EF_Hand_1_Ca_BS"/>
</dbReference>
<dbReference type="GeneID" id="110979477"/>
<evidence type="ECO:0000313" key="5">
    <source>
        <dbReference type="Proteomes" id="UP000694845"/>
    </source>
</evidence>
<dbReference type="OMA" id="MMLEVDT"/>
<dbReference type="CDD" id="cd00051">
    <property type="entry name" value="EFh"/>
    <property type="match status" value="2"/>
</dbReference>
<dbReference type="SUPFAM" id="SSF47473">
    <property type="entry name" value="EF-hand"/>
    <property type="match status" value="1"/>
</dbReference>
<dbReference type="Pfam" id="PF13499">
    <property type="entry name" value="EF-hand_7"/>
    <property type="match status" value="2"/>
</dbReference>
<feature type="domain" description="EF-hand" evidence="4">
    <location>
        <begin position="83"/>
        <end position="113"/>
    </location>
</feature>
<feature type="domain" description="EF-hand" evidence="4">
    <location>
        <begin position="43"/>
        <end position="78"/>
    </location>
</feature>
<dbReference type="FunFam" id="1.10.238.10:FF:000336">
    <property type="entry name" value="HLH domain-containing protein"/>
    <property type="match status" value="1"/>
</dbReference>
<dbReference type="AlphaFoldDB" id="A0A8B7YCL6"/>
<dbReference type="GO" id="GO:0005509">
    <property type="term" value="F:calcium ion binding"/>
    <property type="evidence" value="ECO:0007669"/>
    <property type="project" value="InterPro"/>
</dbReference>
<dbReference type="FunFam" id="1.10.238.10:FF:000003">
    <property type="entry name" value="Calmodulin A"/>
    <property type="match status" value="1"/>
</dbReference>
<dbReference type="InterPro" id="IPR002048">
    <property type="entry name" value="EF_hand_dom"/>
</dbReference>
<sequence>MASWNAEKQQACKGVFKQFDKNGDGKVSKGELREVITLLHREPSDEDLQALMKHIDKDGSGFIEYDEFEKMMMALDEKIMASLRETFNAIDKDGNGYISMDEIEDLLKSLGVKPTEQELKNAMAEADTNQDNKISFEEFEKMMLKF</sequence>
<dbReference type="PROSITE" id="PS50222">
    <property type="entry name" value="EF_HAND_2"/>
    <property type="match status" value="4"/>
</dbReference>
<evidence type="ECO:0000259" key="4">
    <source>
        <dbReference type="PROSITE" id="PS50222"/>
    </source>
</evidence>
<feature type="domain" description="EF-hand" evidence="4">
    <location>
        <begin position="7"/>
        <end position="42"/>
    </location>
</feature>
<keyword evidence="1" id="KW-0479">Metal-binding</keyword>
<evidence type="ECO:0000256" key="1">
    <source>
        <dbReference type="ARBA" id="ARBA00022723"/>
    </source>
</evidence>
<dbReference type="OrthoDB" id="26525at2759"/>
<dbReference type="InterPro" id="IPR050145">
    <property type="entry name" value="Centrin_CML-like"/>
</dbReference>
<evidence type="ECO:0000313" key="6">
    <source>
        <dbReference type="RefSeq" id="XP_022090993.1"/>
    </source>
</evidence>
<keyword evidence="2" id="KW-0677">Repeat</keyword>
<evidence type="ECO:0000256" key="2">
    <source>
        <dbReference type="ARBA" id="ARBA00022737"/>
    </source>
</evidence>
<feature type="domain" description="EF-hand" evidence="4">
    <location>
        <begin position="114"/>
        <end position="146"/>
    </location>
</feature>
<protein>
    <submittedName>
        <fullName evidence="6">Calmodulin-A-like isoform X3</fullName>
    </submittedName>
</protein>
<keyword evidence="5" id="KW-1185">Reference proteome</keyword>
<dbReference type="Proteomes" id="UP000694845">
    <property type="component" value="Unplaced"/>
</dbReference>
<organism evidence="5 6">
    <name type="scientific">Acanthaster planci</name>
    <name type="common">Crown-of-thorns starfish</name>
    <dbReference type="NCBI Taxonomy" id="133434"/>
    <lineage>
        <taxon>Eukaryota</taxon>
        <taxon>Metazoa</taxon>
        <taxon>Echinodermata</taxon>
        <taxon>Eleutherozoa</taxon>
        <taxon>Asterozoa</taxon>
        <taxon>Asteroidea</taxon>
        <taxon>Valvatacea</taxon>
        <taxon>Valvatida</taxon>
        <taxon>Acanthasteridae</taxon>
        <taxon>Acanthaster</taxon>
    </lineage>
</organism>
<reference evidence="6" key="1">
    <citation type="submission" date="2025-08" db="UniProtKB">
        <authorList>
            <consortium name="RefSeq"/>
        </authorList>
    </citation>
    <scope>IDENTIFICATION</scope>
</reference>
<dbReference type="Gene3D" id="1.10.238.10">
    <property type="entry name" value="EF-hand"/>
    <property type="match status" value="2"/>
</dbReference>
<proteinExistence type="predicted"/>
<dbReference type="SMART" id="SM00054">
    <property type="entry name" value="EFh"/>
    <property type="match status" value="4"/>
</dbReference>
<name>A0A8B7YCL6_ACAPL</name>
<gene>
    <name evidence="6" type="primary">LOC110979477</name>
</gene>
<accession>A0A8B7YCL6</accession>
<dbReference type="InterPro" id="IPR011992">
    <property type="entry name" value="EF-hand-dom_pair"/>
</dbReference>
<dbReference type="PANTHER" id="PTHR23050">
    <property type="entry name" value="CALCIUM BINDING PROTEIN"/>
    <property type="match status" value="1"/>
</dbReference>
<keyword evidence="3" id="KW-0106">Calcium</keyword>